<dbReference type="GO" id="GO:0030313">
    <property type="term" value="C:cell envelope"/>
    <property type="evidence" value="ECO:0007669"/>
    <property type="project" value="UniProtKB-SubCell"/>
</dbReference>
<comment type="caution">
    <text evidence="2">The sequence shown here is derived from an EMBL/GenBank/DDBJ whole genome shotgun (WGS) entry which is preliminary data.</text>
</comment>
<dbReference type="Gene3D" id="2.60.40.4270">
    <property type="entry name" value="Listeria-Bacteroides repeat domain"/>
    <property type="match status" value="3"/>
</dbReference>
<accession>A0A7W8LMG7</accession>
<keyword evidence="3" id="KW-1185">Reference proteome</keyword>
<proteinExistence type="predicted"/>
<dbReference type="EMBL" id="JACHFQ010000005">
    <property type="protein sequence ID" value="MBB5226501.1"/>
    <property type="molecule type" value="Genomic_DNA"/>
</dbReference>
<name>A0A7W8LMG7_9SPIR</name>
<evidence type="ECO:0000256" key="1">
    <source>
        <dbReference type="ARBA" id="ARBA00004196"/>
    </source>
</evidence>
<sequence>MNVRSAGKFSVFSLILILSLLFLSCENKSDYTEDIENDYSSKYTFYSSDPEEGEFFCVDLSFPIGKTVSQKDFPNEESAGFKGRKTGYKIKGWSYFKNPMTGKKDFTESDEKFEMNSDGTVKKMLVLSVPAAFVVNEWEPINYSVTFYGNGGVDSAGNGEQTQANFTYDEANVLNKNPFKYQKNAFAGWGKSPDQDPKYPTYLDGEDVFNLTSEDGGNIKLYALWLKNLVVVSFDAGEGSGSMEKVKITLGSSLPDYEAMVAAFTPPEGKKIGGYHSFHTDESGGVHYTGWYEPGHVFTAEDYPNEDMTLMIQYQWLPYFVHFHSNRSESGEEVYTQYFEWGQAQSLMVNPFEYWGFEFTGWNTEVDGSGQDYADGQVLSEKVEAETIINLYAQWKELVRKVTFEANGGIGTMEEQEFRGRDLPKSLSENKFTREGYYFIGWNTEPDGSGVYYAPEEEINGGNWFSEDKKLYALWDIINWQVIFDTADGSPIESQWVSHEGNASRPEDPGRLGYTFDGWFKDEERTEPFDFASPIKQDTTIYANWNVESRVVNFDLNEGDDEPFASVTITFEDLPYYSYSTPSRKGYFFMGWEPGAITPANWSTEEITMVAKWKARGSIVGSLPPEVDVEFTPEGMIFVAAPGFERYDWTIDGTKQAETGNSLTVTYADFSDSKLHQVLVIGNPIDEEDDSFAAIFKFRVR</sequence>
<reference evidence="2 3" key="1">
    <citation type="submission" date="2020-08" db="EMBL/GenBank/DDBJ databases">
        <title>Genomic Encyclopedia of Type Strains, Phase IV (KMG-IV): sequencing the most valuable type-strain genomes for metagenomic binning, comparative biology and taxonomic classification.</title>
        <authorList>
            <person name="Goeker M."/>
        </authorList>
    </citation>
    <scope>NUCLEOTIDE SEQUENCE [LARGE SCALE GENOMIC DNA]</scope>
    <source>
        <strain evidence="2 3">DSM 103462</strain>
    </source>
</reference>
<dbReference type="PROSITE" id="PS51257">
    <property type="entry name" value="PROKAR_LIPOPROTEIN"/>
    <property type="match status" value="1"/>
</dbReference>
<comment type="subcellular location">
    <subcellularLocation>
        <location evidence="1">Cell envelope</location>
    </subcellularLocation>
</comment>
<dbReference type="AlphaFoldDB" id="A0A7W8LMG7"/>
<dbReference type="RefSeq" id="WP_184659816.1">
    <property type="nucleotide sequence ID" value="NZ_CP031518.1"/>
</dbReference>
<dbReference type="InterPro" id="IPR013378">
    <property type="entry name" value="InlB-like_B-rpt"/>
</dbReference>
<evidence type="ECO:0000313" key="3">
    <source>
        <dbReference type="Proteomes" id="UP000518887"/>
    </source>
</evidence>
<protein>
    <submittedName>
        <fullName evidence="2">Putative repeat protein (TIGR02543 family)</fullName>
    </submittedName>
</protein>
<dbReference type="InterPro" id="IPR042229">
    <property type="entry name" value="Listeria/Bacterioides_rpt_sf"/>
</dbReference>
<gene>
    <name evidence="2" type="ORF">HNP76_001874</name>
</gene>
<dbReference type="Pfam" id="PF09479">
    <property type="entry name" value="Flg_new"/>
    <property type="match status" value="3"/>
</dbReference>
<dbReference type="NCBIfam" id="TIGR02543">
    <property type="entry name" value="List_Bact_rpt"/>
    <property type="match status" value="1"/>
</dbReference>
<organism evidence="2 3">
    <name type="scientific">Treponema ruminis</name>
    <dbReference type="NCBI Taxonomy" id="744515"/>
    <lineage>
        <taxon>Bacteria</taxon>
        <taxon>Pseudomonadati</taxon>
        <taxon>Spirochaetota</taxon>
        <taxon>Spirochaetia</taxon>
        <taxon>Spirochaetales</taxon>
        <taxon>Treponemataceae</taxon>
        <taxon>Treponema</taxon>
    </lineage>
</organism>
<evidence type="ECO:0000313" key="2">
    <source>
        <dbReference type="EMBL" id="MBB5226501.1"/>
    </source>
</evidence>
<dbReference type="Proteomes" id="UP000518887">
    <property type="component" value="Unassembled WGS sequence"/>
</dbReference>